<reference evidence="1" key="1">
    <citation type="submission" date="2020-02" db="EMBL/GenBank/DDBJ databases">
        <authorList>
            <person name="Meier V. D."/>
        </authorList>
    </citation>
    <scope>NUCLEOTIDE SEQUENCE</scope>
    <source>
        <strain evidence="1">AVDCRST_MAG66</strain>
    </source>
</reference>
<dbReference type="InterPro" id="IPR036237">
    <property type="entry name" value="Xyl_isomerase-like_sf"/>
</dbReference>
<evidence type="ECO:0000313" key="1">
    <source>
        <dbReference type="EMBL" id="CAA9441322.1"/>
    </source>
</evidence>
<dbReference type="Gene3D" id="3.20.20.150">
    <property type="entry name" value="Divalent-metal-dependent TIM barrel enzymes"/>
    <property type="match status" value="1"/>
</dbReference>
<name>A0A6J4QF40_9PSEU</name>
<sequence>MRLLALAPATVGELGPAEVVECAAAAGYAATGVRPPDPERDVPAVAAALRRAGVALLDLEYVRIVPGPLTGGQLARADAAAELGTRYLLVVSDDPDP</sequence>
<feature type="non-terminal residue" evidence="1">
    <location>
        <position position="97"/>
    </location>
</feature>
<organism evidence="1">
    <name type="scientific">uncultured Pseudonocardia sp</name>
    <dbReference type="NCBI Taxonomy" id="211455"/>
    <lineage>
        <taxon>Bacteria</taxon>
        <taxon>Bacillati</taxon>
        <taxon>Actinomycetota</taxon>
        <taxon>Actinomycetes</taxon>
        <taxon>Pseudonocardiales</taxon>
        <taxon>Pseudonocardiaceae</taxon>
        <taxon>Pseudonocardia</taxon>
        <taxon>environmental samples</taxon>
    </lineage>
</organism>
<dbReference type="AlphaFoldDB" id="A0A6J4QF40"/>
<proteinExistence type="predicted"/>
<protein>
    <submittedName>
        <fullName evidence="1">Uncharacterized protein</fullName>
    </submittedName>
</protein>
<dbReference type="EMBL" id="CADCUS010000552">
    <property type="protein sequence ID" value="CAA9441322.1"/>
    <property type="molecule type" value="Genomic_DNA"/>
</dbReference>
<dbReference type="SUPFAM" id="SSF51658">
    <property type="entry name" value="Xylose isomerase-like"/>
    <property type="match status" value="1"/>
</dbReference>
<gene>
    <name evidence="1" type="ORF">AVDCRST_MAG66-4012</name>
</gene>
<accession>A0A6J4QF40</accession>